<protein>
    <recommendedName>
        <fullName evidence="2">RNA 2',3'-cyclic phosphodiesterase</fullName>
        <shortName evidence="2">RNA 2',3'-CPDase</shortName>
        <ecNumber evidence="2">3.1.4.58</ecNumber>
    </recommendedName>
</protein>
<sequence length="184" mass="19955">MPAPRHACESRSRVFFALMPPASVAAEIGELAQSLGLTGQAVSTDRLHLTLAFIGNVDDMQIDTLLARGDAAQMPAFALALDHVGGFAHAGINWLAPSEPPQALPALSRMLYKNTHSAIDGRRFRPHITIERKAAVLETRSITPIRWPVTDFSLIASGVNGAPGAYRELRRWPLLPASVEAFRL</sequence>
<dbReference type="PANTHER" id="PTHR35561:SF1">
    <property type="entry name" value="RNA 2',3'-CYCLIC PHOSPHODIESTERASE"/>
    <property type="match status" value="1"/>
</dbReference>
<evidence type="ECO:0000313" key="4">
    <source>
        <dbReference type="Proteomes" id="UP001460888"/>
    </source>
</evidence>
<proteinExistence type="inferred from homology"/>
<name>A0ABV2B110_9GAMM</name>
<comment type="similarity">
    <text evidence="2">Belongs to the 2H phosphoesterase superfamily. ThpR family.</text>
</comment>
<feature type="short sequence motif" description="HXTX 2" evidence="2">
    <location>
        <begin position="127"/>
        <end position="130"/>
    </location>
</feature>
<organism evidence="3 4">
    <name type="scientific">Salinisphaera dokdonensis CL-ES53</name>
    <dbReference type="NCBI Taxonomy" id="1304272"/>
    <lineage>
        <taxon>Bacteria</taxon>
        <taxon>Pseudomonadati</taxon>
        <taxon>Pseudomonadota</taxon>
        <taxon>Gammaproteobacteria</taxon>
        <taxon>Salinisphaerales</taxon>
        <taxon>Salinisphaeraceae</taxon>
        <taxon>Salinisphaera</taxon>
    </lineage>
</organism>
<reference evidence="3 4" key="1">
    <citation type="submission" date="2013-03" db="EMBL/GenBank/DDBJ databases">
        <title>Salinisphaera dokdonensis CL-ES53 Genome Sequencing.</title>
        <authorList>
            <person name="Li C."/>
            <person name="Lai Q."/>
            <person name="Shao Z."/>
        </authorList>
    </citation>
    <scope>NUCLEOTIDE SEQUENCE [LARGE SCALE GENOMIC DNA]</scope>
    <source>
        <strain evidence="3 4">CL-ES53</strain>
    </source>
</reference>
<comment type="function">
    <text evidence="2">Hydrolyzes RNA 2',3'-cyclic phosphodiester to an RNA 2'-phosphomonoester.</text>
</comment>
<keyword evidence="3" id="KW-0436">Ligase</keyword>
<feature type="active site" description="Proton acceptor" evidence="2">
    <location>
        <position position="127"/>
    </location>
</feature>
<dbReference type="InterPro" id="IPR009097">
    <property type="entry name" value="Cyclic_Pdiesterase"/>
</dbReference>
<comment type="caution">
    <text evidence="3">The sequence shown here is derived from an EMBL/GenBank/DDBJ whole genome shotgun (WGS) entry which is preliminary data.</text>
</comment>
<evidence type="ECO:0000256" key="2">
    <source>
        <dbReference type="HAMAP-Rule" id="MF_01940"/>
    </source>
</evidence>
<accession>A0ABV2B110</accession>
<evidence type="ECO:0000313" key="3">
    <source>
        <dbReference type="EMBL" id="MES1929579.1"/>
    </source>
</evidence>
<evidence type="ECO:0000256" key="1">
    <source>
        <dbReference type="ARBA" id="ARBA00022801"/>
    </source>
</evidence>
<dbReference type="Gene3D" id="3.90.1140.10">
    <property type="entry name" value="Cyclic phosphodiesterase"/>
    <property type="match status" value="1"/>
</dbReference>
<feature type="active site" description="Proton donor" evidence="2">
    <location>
        <position position="48"/>
    </location>
</feature>
<keyword evidence="1 2" id="KW-0378">Hydrolase</keyword>
<dbReference type="InterPro" id="IPR004175">
    <property type="entry name" value="RNA_CPDase"/>
</dbReference>
<dbReference type="HAMAP" id="MF_01940">
    <property type="entry name" value="RNA_CPDase"/>
    <property type="match status" value="1"/>
</dbReference>
<dbReference type="EC" id="3.1.4.58" evidence="2"/>
<dbReference type="Proteomes" id="UP001460888">
    <property type="component" value="Unassembled WGS sequence"/>
</dbReference>
<comment type="catalytic activity">
    <reaction evidence="2">
        <text>a 3'-end 2',3'-cyclophospho-ribonucleotide-RNA + H2O = a 3'-end 2'-phospho-ribonucleotide-RNA + H(+)</text>
        <dbReference type="Rhea" id="RHEA:11828"/>
        <dbReference type="Rhea" id="RHEA-COMP:10464"/>
        <dbReference type="Rhea" id="RHEA-COMP:17353"/>
        <dbReference type="ChEBI" id="CHEBI:15377"/>
        <dbReference type="ChEBI" id="CHEBI:15378"/>
        <dbReference type="ChEBI" id="CHEBI:83064"/>
        <dbReference type="ChEBI" id="CHEBI:173113"/>
        <dbReference type="EC" id="3.1.4.58"/>
    </reaction>
</comment>
<dbReference type="RefSeq" id="WP_353111088.1">
    <property type="nucleotide sequence ID" value="NZ_APND01000003.1"/>
</dbReference>
<dbReference type="EMBL" id="APND01000003">
    <property type="protein sequence ID" value="MES1929579.1"/>
    <property type="molecule type" value="Genomic_DNA"/>
</dbReference>
<dbReference type="GO" id="GO:0016874">
    <property type="term" value="F:ligase activity"/>
    <property type="evidence" value="ECO:0007669"/>
    <property type="project" value="UniProtKB-KW"/>
</dbReference>
<gene>
    <name evidence="3" type="ORF">SADO_09994</name>
</gene>
<dbReference type="PANTHER" id="PTHR35561">
    <property type="entry name" value="RNA 2',3'-CYCLIC PHOSPHODIESTERASE"/>
    <property type="match status" value="1"/>
</dbReference>
<dbReference type="SUPFAM" id="SSF55144">
    <property type="entry name" value="LigT-like"/>
    <property type="match status" value="1"/>
</dbReference>
<keyword evidence="4" id="KW-1185">Reference proteome</keyword>
<feature type="short sequence motif" description="HXTX 1" evidence="2">
    <location>
        <begin position="48"/>
        <end position="51"/>
    </location>
</feature>
<dbReference type="Pfam" id="PF13563">
    <property type="entry name" value="2_5_RNA_ligase2"/>
    <property type="match status" value="1"/>
</dbReference>
<dbReference type="NCBIfam" id="TIGR02258">
    <property type="entry name" value="2_5_ligase"/>
    <property type="match status" value="1"/>
</dbReference>